<dbReference type="Gene3D" id="3.40.390.10">
    <property type="entry name" value="Collagenase (Catalytic Domain)"/>
    <property type="match status" value="1"/>
</dbReference>
<reference evidence="3" key="1">
    <citation type="submission" date="2014-07" db="EMBL/GenBank/DDBJ databases">
        <authorList>
            <person name="Martin A.A"/>
            <person name="De Silva N."/>
        </authorList>
    </citation>
    <scope>NUCLEOTIDE SEQUENCE</scope>
</reference>
<dbReference type="WBParaSite" id="SVE_0626300.1">
    <property type="protein sequence ID" value="SVE_0626300.1"/>
    <property type="gene ID" value="SVE_0626300"/>
</dbReference>
<comment type="similarity">
    <text evidence="1">Belongs to the peptidase M13 family.</text>
</comment>
<dbReference type="InterPro" id="IPR018497">
    <property type="entry name" value="Peptidase_M13_C"/>
</dbReference>
<evidence type="ECO:0000313" key="4">
    <source>
        <dbReference type="WBParaSite" id="SVE_0626300.1"/>
    </source>
</evidence>
<feature type="domain" description="Peptidase M13 C-terminal" evidence="2">
    <location>
        <begin position="71"/>
        <end position="153"/>
    </location>
</feature>
<evidence type="ECO:0000256" key="1">
    <source>
        <dbReference type="ARBA" id="ARBA00007357"/>
    </source>
</evidence>
<evidence type="ECO:0000259" key="2">
    <source>
        <dbReference type="Pfam" id="PF01431"/>
    </source>
</evidence>
<proteinExistence type="inferred from homology"/>
<sequence length="164" mass="18802">MEFSRIFDFNDVSSVLLLETCYKDLGISESDSIEEVLRIIESLSKINHTHGSCGYNIFKNNEYIGDFVHSNAFYYSMLNLFSISSNSLAEPLFDRYFLHALNYGGIGVTFGHEIVHGFDNDHYKHIYGLDEKGELTLTPKSIENFEKNLNVLLNNTVMKKKVKL</sequence>
<dbReference type="Pfam" id="PF01431">
    <property type="entry name" value="Peptidase_M13"/>
    <property type="match status" value="1"/>
</dbReference>
<reference evidence="4" key="2">
    <citation type="submission" date="2015-08" db="UniProtKB">
        <authorList>
            <consortium name="WormBaseParasite"/>
        </authorList>
    </citation>
    <scope>IDENTIFICATION</scope>
</reference>
<dbReference type="InterPro" id="IPR000718">
    <property type="entry name" value="Peptidase_M13"/>
</dbReference>
<dbReference type="PANTHER" id="PTHR11733:SF167">
    <property type="entry name" value="FI17812P1-RELATED"/>
    <property type="match status" value="1"/>
</dbReference>
<name>A0A0K0FBQ0_STRVS</name>
<dbReference type="GO" id="GO:0016485">
    <property type="term" value="P:protein processing"/>
    <property type="evidence" value="ECO:0007669"/>
    <property type="project" value="TreeGrafter"/>
</dbReference>
<dbReference type="PANTHER" id="PTHR11733">
    <property type="entry name" value="ZINC METALLOPROTEASE FAMILY M13 NEPRILYSIN-RELATED"/>
    <property type="match status" value="1"/>
</dbReference>
<dbReference type="Proteomes" id="UP000035680">
    <property type="component" value="Unassembled WGS sequence"/>
</dbReference>
<dbReference type="InterPro" id="IPR024079">
    <property type="entry name" value="MetalloPept_cat_dom_sf"/>
</dbReference>
<organism evidence="3 4">
    <name type="scientific">Strongyloides venezuelensis</name>
    <name type="common">Threadworm</name>
    <dbReference type="NCBI Taxonomy" id="75913"/>
    <lineage>
        <taxon>Eukaryota</taxon>
        <taxon>Metazoa</taxon>
        <taxon>Ecdysozoa</taxon>
        <taxon>Nematoda</taxon>
        <taxon>Chromadorea</taxon>
        <taxon>Rhabditida</taxon>
        <taxon>Tylenchina</taxon>
        <taxon>Panagrolaimomorpha</taxon>
        <taxon>Strongyloidoidea</taxon>
        <taxon>Strongyloididae</taxon>
        <taxon>Strongyloides</taxon>
    </lineage>
</organism>
<dbReference type="GO" id="GO:0004222">
    <property type="term" value="F:metalloendopeptidase activity"/>
    <property type="evidence" value="ECO:0007669"/>
    <property type="project" value="InterPro"/>
</dbReference>
<evidence type="ECO:0000313" key="3">
    <source>
        <dbReference type="Proteomes" id="UP000035680"/>
    </source>
</evidence>
<dbReference type="GO" id="GO:0005886">
    <property type="term" value="C:plasma membrane"/>
    <property type="evidence" value="ECO:0007669"/>
    <property type="project" value="TreeGrafter"/>
</dbReference>
<dbReference type="SUPFAM" id="SSF55486">
    <property type="entry name" value="Metalloproteases ('zincins'), catalytic domain"/>
    <property type="match status" value="1"/>
</dbReference>
<protein>
    <submittedName>
        <fullName evidence="4">Peptidase_M13 domain-containing protein</fullName>
    </submittedName>
</protein>
<dbReference type="PROSITE" id="PS51885">
    <property type="entry name" value="NEPRILYSIN"/>
    <property type="match status" value="1"/>
</dbReference>
<accession>A0A0K0FBQ0</accession>
<dbReference type="AlphaFoldDB" id="A0A0K0FBQ0"/>
<keyword evidence="3" id="KW-1185">Reference proteome</keyword>